<comment type="caution">
    <text evidence="11">The sequence shown here is derived from an EMBL/GenBank/DDBJ whole genome shotgun (WGS) entry which is preliminary data.</text>
</comment>
<evidence type="ECO:0000256" key="4">
    <source>
        <dbReference type="ARBA" id="ARBA00022598"/>
    </source>
</evidence>
<dbReference type="SUPFAM" id="SSF55681">
    <property type="entry name" value="Class II aaRS and biotin synthetases"/>
    <property type="match status" value="1"/>
</dbReference>
<accession>A0A835R4F7</accession>
<feature type="domain" description="Alanyl-transfer RNA synthetases family profile" evidence="10">
    <location>
        <begin position="1"/>
        <end position="149"/>
    </location>
</feature>
<dbReference type="GO" id="GO:0000049">
    <property type="term" value="F:tRNA binding"/>
    <property type="evidence" value="ECO:0007669"/>
    <property type="project" value="UniProtKB-KW"/>
</dbReference>
<dbReference type="GO" id="GO:0002161">
    <property type="term" value="F:aminoacyl-tRNA deacylase activity"/>
    <property type="evidence" value="ECO:0007669"/>
    <property type="project" value="TreeGrafter"/>
</dbReference>
<keyword evidence="6" id="KW-0067">ATP-binding</keyword>
<evidence type="ECO:0000313" key="11">
    <source>
        <dbReference type="EMBL" id="KAG0482536.1"/>
    </source>
</evidence>
<protein>
    <recommendedName>
        <fullName evidence="2">alanine--tRNA ligase</fullName>
        <ecNumber evidence="2">6.1.1.7</ecNumber>
    </recommendedName>
</protein>
<dbReference type="GO" id="GO:0006419">
    <property type="term" value="P:alanyl-tRNA aminoacylation"/>
    <property type="evidence" value="ECO:0007669"/>
    <property type="project" value="InterPro"/>
</dbReference>
<evidence type="ECO:0000256" key="3">
    <source>
        <dbReference type="ARBA" id="ARBA00022555"/>
    </source>
</evidence>
<keyword evidence="9" id="KW-0030">Aminoacyl-tRNA synthetase</keyword>
<dbReference type="GO" id="GO:0005829">
    <property type="term" value="C:cytosol"/>
    <property type="evidence" value="ECO:0007669"/>
    <property type="project" value="TreeGrafter"/>
</dbReference>
<evidence type="ECO:0000259" key="10">
    <source>
        <dbReference type="PROSITE" id="PS50860"/>
    </source>
</evidence>
<keyword evidence="4" id="KW-0436">Ligase</keyword>
<dbReference type="InterPro" id="IPR045864">
    <property type="entry name" value="aa-tRNA-synth_II/BPL/LPL"/>
</dbReference>
<evidence type="ECO:0000313" key="12">
    <source>
        <dbReference type="Proteomes" id="UP000639772"/>
    </source>
</evidence>
<evidence type="ECO:0000256" key="8">
    <source>
        <dbReference type="ARBA" id="ARBA00022917"/>
    </source>
</evidence>
<evidence type="ECO:0000256" key="2">
    <source>
        <dbReference type="ARBA" id="ARBA00013168"/>
    </source>
</evidence>
<keyword evidence="3" id="KW-0820">tRNA-binding</keyword>
<keyword evidence="7" id="KW-0694">RNA-binding</keyword>
<gene>
    <name evidence="11" type="ORF">HPP92_010620</name>
</gene>
<evidence type="ECO:0000256" key="7">
    <source>
        <dbReference type="ARBA" id="ARBA00022884"/>
    </source>
</evidence>
<dbReference type="Gene3D" id="3.30.930.10">
    <property type="entry name" value="Bira Bifunctional Protein, Domain 2"/>
    <property type="match status" value="1"/>
</dbReference>
<sequence>MVHESFPEPVYLRNPKEKFSRNIEKSSSFATNFSMIMLSQSIKEPRPARVATTAQRCIRTNDVENVGRTARHHTFFEMLGNFSFGDYFKKDAVLWAWELMTKEFDLPVERLWISIFKDDDEAFKIWHNEVKVPTQRLRGWVKMTTWTSGRNVRYLAGTIKEGTQRLALKCIVVDANLRQRAKVWGCEVLRSQLLFGLSFYSSFTRKREGVEKVLVFDAKKELEEMLKRWKKSKRLQKLSIKNNHPGGAGKGHNVDCFERYLDF</sequence>
<evidence type="ECO:0000256" key="9">
    <source>
        <dbReference type="ARBA" id="ARBA00023146"/>
    </source>
</evidence>
<dbReference type="PANTHER" id="PTHR11777:SF9">
    <property type="entry name" value="ALANINE--TRNA LIGASE, CYTOPLASMIC"/>
    <property type="match status" value="1"/>
</dbReference>
<reference evidence="11 12" key="1">
    <citation type="journal article" date="2020" name="Nat. Food">
        <title>A phased Vanilla planifolia genome enables genetic improvement of flavour and production.</title>
        <authorList>
            <person name="Hasing T."/>
            <person name="Tang H."/>
            <person name="Brym M."/>
            <person name="Khazi F."/>
            <person name="Huang T."/>
            <person name="Chambers A.H."/>
        </authorList>
    </citation>
    <scope>NUCLEOTIDE SEQUENCE [LARGE SCALE GENOMIC DNA]</scope>
    <source>
        <tissue evidence="11">Leaf</tissue>
    </source>
</reference>
<keyword evidence="8" id="KW-0648">Protein biosynthesis</keyword>
<dbReference type="Pfam" id="PF01411">
    <property type="entry name" value="tRNA-synt_2c"/>
    <property type="match status" value="1"/>
</dbReference>
<proteinExistence type="inferred from homology"/>
<dbReference type="InterPro" id="IPR050058">
    <property type="entry name" value="Ala-tRNA_ligase"/>
</dbReference>
<keyword evidence="5" id="KW-0547">Nucleotide-binding</keyword>
<name>A0A835R4F7_VANPL</name>
<evidence type="ECO:0000256" key="6">
    <source>
        <dbReference type="ARBA" id="ARBA00022840"/>
    </source>
</evidence>
<dbReference type="GO" id="GO:0004813">
    <property type="term" value="F:alanine-tRNA ligase activity"/>
    <property type="evidence" value="ECO:0007669"/>
    <property type="project" value="UniProtKB-EC"/>
</dbReference>
<comment type="similarity">
    <text evidence="1">Belongs to the class-II aminoacyl-tRNA synthetase family.</text>
</comment>
<dbReference type="PANTHER" id="PTHR11777">
    <property type="entry name" value="ALANYL-TRNA SYNTHETASE"/>
    <property type="match status" value="1"/>
</dbReference>
<dbReference type="InterPro" id="IPR018164">
    <property type="entry name" value="Ala-tRNA-synth_IIc_N"/>
</dbReference>
<organism evidence="11 12">
    <name type="scientific">Vanilla planifolia</name>
    <name type="common">Vanilla</name>
    <dbReference type="NCBI Taxonomy" id="51239"/>
    <lineage>
        <taxon>Eukaryota</taxon>
        <taxon>Viridiplantae</taxon>
        <taxon>Streptophyta</taxon>
        <taxon>Embryophyta</taxon>
        <taxon>Tracheophyta</taxon>
        <taxon>Spermatophyta</taxon>
        <taxon>Magnoliopsida</taxon>
        <taxon>Liliopsida</taxon>
        <taxon>Asparagales</taxon>
        <taxon>Orchidaceae</taxon>
        <taxon>Vanilloideae</taxon>
        <taxon>Vanilleae</taxon>
        <taxon>Vanilla</taxon>
    </lineage>
</organism>
<dbReference type="GO" id="GO:0005524">
    <property type="term" value="F:ATP binding"/>
    <property type="evidence" value="ECO:0007669"/>
    <property type="project" value="UniProtKB-KW"/>
</dbReference>
<evidence type="ECO:0000256" key="5">
    <source>
        <dbReference type="ARBA" id="ARBA00022741"/>
    </source>
</evidence>
<dbReference type="Proteomes" id="UP000639772">
    <property type="component" value="Unassembled WGS sequence"/>
</dbReference>
<dbReference type="EC" id="6.1.1.7" evidence="2"/>
<dbReference type="PROSITE" id="PS50860">
    <property type="entry name" value="AA_TRNA_LIGASE_II_ALA"/>
    <property type="match status" value="1"/>
</dbReference>
<dbReference type="InterPro" id="IPR018165">
    <property type="entry name" value="Ala-tRNA-synth_IIc_core"/>
</dbReference>
<evidence type="ECO:0000256" key="1">
    <source>
        <dbReference type="ARBA" id="ARBA00008226"/>
    </source>
</evidence>
<dbReference type="AlphaFoldDB" id="A0A835R4F7"/>
<dbReference type="OrthoDB" id="2423964at2759"/>
<dbReference type="EMBL" id="JADCNM010000005">
    <property type="protein sequence ID" value="KAG0482536.1"/>
    <property type="molecule type" value="Genomic_DNA"/>
</dbReference>